<evidence type="ECO:0000259" key="2">
    <source>
        <dbReference type="Pfam" id="PF13672"/>
    </source>
</evidence>
<proteinExistence type="predicted"/>
<dbReference type="Pfam" id="PF13672">
    <property type="entry name" value="PP2C_2"/>
    <property type="match status" value="1"/>
</dbReference>
<evidence type="ECO:0000313" key="4">
    <source>
        <dbReference type="Proteomes" id="UP000241421"/>
    </source>
</evidence>
<dbReference type="Gene3D" id="3.60.40.10">
    <property type="entry name" value="PPM-type phosphatase domain"/>
    <property type="match status" value="1"/>
</dbReference>
<organism evidence="3 4">
    <name type="scientific">Massilia glaciei</name>
    <dbReference type="NCBI Taxonomy" id="1524097"/>
    <lineage>
        <taxon>Bacteria</taxon>
        <taxon>Pseudomonadati</taxon>
        <taxon>Pseudomonadota</taxon>
        <taxon>Betaproteobacteria</taxon>
        <taxon>Burkholderiales</taxon>
        <taxon>Oxalobacteraceae</taxon>
        <taxon>Telluria group</taxon>
        <taxon>Massilia</taxon>
    </lineage>
</organism>
<dbReference type="EMBL" id="PXWF02000063">
    <property type="protein sequence ID" value="PWF54897.1"/>
    <property type="molecule type" value="Genomic_DNA"/>
</dbReference>
<protein>
    <submittedName>
        <fullName evidence="3">Protein phosphatase 2C domain-containing protein</fullName>
    </submittedName>
</protein>
<evidence type="ECO:0000313" key="3">
    <source>
        <dbReference type="EMBL" id="PWF54897.1"/>
    </source>
</evidence>
<dbReference type="AlphaFoldDB" id="A0A2U2I594"/>
<feature type="compositionally biased region" description="Low complexity" evidence="1">
    <location>
        <begin position="97"/>
        <end position="114"/>
    </location>
</feature>
<evidence type="ECO:0000256" key="1">
    <source>
        <dbReference type="SAM" id="MobiDB-lite"/>
    </source>
</evidence>
<dbReference type="InterPro" id="IPR001932">
    <property type="entry name" value="PPM-type_phosphatase-like_dom"/>
</dbReference>
<dbReference type="InterPro" id="IPR036457">
    <property type="entry name" value="PPM-type-like_dom_sf"/>
</dbReference>
<feature type="region of interest" description="Disordered" evidence="1">
    <location>
        <begin position="97"/>
        <end position="137"/>
    </location>
</feature>
<comment type="caution">
    <text evidence="3">The sequence shown here is derived from an EMBL/GenBank/DDBJ whole genome shotgun (WGS) entry which is preliminary data.</text>
</comment>
<feature type="compositionally biased region" description="Low complexity" evidence="1">
    <location>
        <begin position="122"/>
        <end position="137"/>
    </location>
</feature>
<dbReference type="Proteomes" id="UP000241421">
    <property type="component" value="Unassembled WGS sequence"/>
</dbReference>
<feature type="domain" description="PPM-type phosphatase" evidence="2">
    <location>
        <begin position="331"/>
        <end position="562"/>
    </location>
</feature>
<dbReference type="SUPFAM" id="SSF81606">
    <property type="entry name" value="PP2C-like"/>
    <property type="match status" value="1"/>
</dbReference>
<gene>
    <name evidence="3" type="ORF">C7C56_004920</name>
</gene>
<dbReference type="OrthoDB" id="963478at2"/>
<keyword evidence="4" id="KW-1185">Reference proteome</keyword>
<accession>A0A2U2I594</accession>
<name>A0A2U2I594_9BURK</name>
<sequence length="627" mass="67059">MQFCQRRRRRRLRRRPFARLGSAMAVVDDRLRLYARAHLLRADPDADEQMVDRFVHSREFVHLIHVFDQNLDKQMARYKSDNTPEESVLEPMKFKTATPPEVPATAPASVDAALPPEPPSSPEAIAAPAGNAAAADPAAEDAVVDVVENAAAENPAAENPGITVPVAEDPAADDSLPAPAAEIAVAAIAAPAPMPPPAPAPAPALVFRLRNGRAGDAYAHALEPQLAPGRSITLCGITLPDGLGLTADLATGMLSGTPEVAGEFDIAVSYLLQYQPDAAPRQSTAKLVINPDPKKMWQNLPSDRQDKYWKPDEACASEAGAGFRMLAASKRGRSHAHVGSFRDDDFSLGALAKSGWHVAVVADGAGSARYSRRGAQIICDEAMKHLRATLDGAEGLAIDAAAEAWSEKRLDPDPLMVEAARQGLHYKLFGTVGHAAYYGVKEIVREAGANSDAGSEATIRDFASTALIAACKRYPFGTLCVAYWVGDGAIGVYSKGREVILLGDVDSGEFSGQTRFLEAAEVSQEALVKRTRFALVEAPTALILMSDGVSDPKFETDAKLARVAVWDALWDDIGQAVDLSGAAQGEEQKLLSWLDFWSPGNHDDRTIALICPIIHPLIYPHAPQEAS</sequence>
<reference evidence="3 4" key="1">
    <citation type="submission" date="2018-04" db="EMBL/GenBank/DDBJ databases">
        <title>Massilia violaceinigra sp. nov., a novel purple-pigmented bacterium isolated from Tianshan glacier, Xinjiang, China.</title>
        <authorList>
            <person name="Wang H."/>
        </authorList>
    </citation>
    <scope>NUCLEOTIDE SEQUENCE [LARGE SCALE GENOMIC DNA]</scope>
    <source>
        <strain evidence="3 4">B448-2</strain>
    </source>
</reference>